<sequence>MRVIAEQPYVKVERYIALTGKHYIEDDRTLYLCTDRILSKYHEFPLEIVWDVSYRRVGPRGGLLYLHTKKGVNVYTVKESPEQFIEAFRNVK</sequence>
<name>A0A1I1UH94_9BACI</name>
<reference evidence="2" key="1">
    <citation type="submission" date="2016-10" db="EMBL/GenBank/DDBJ databases">
        <authorList>
            <person name="Varghese N."/>
            <person name="Submissions S."/>
        </authorList>
    </citation>
    <scope>NUCLEOTIDE SEQUENCE [LARGE SCALE GENOMIC DNA]</scope>
    <source>
        <strain evidence="2">DSM 22530</strain>
    </source>
</reference>
<proteinExistence type="predicted"/>
<evidence type="ECO:0008006" key="3">
    <source>
        <dbReference type="Google" id="ProtNLM"/>
    </source>
</evidence>
<protein>
    <recommendedName>
        <fullName evidence="3">PH domain-containing protein</fullName>
    </recommendedName>
</protein>
<dbReference type="EMBL" id="FOMR01000003">
    <property type="protein sequence ID" value="SFD70242.1"/>
    <property type="molecule type" value="Genomic_DNA"/>
</dbReference>
<dbReference type="STRING" id="640948.SAMN05216238_103216"/>
<organism evidence="1 2">
    <name type="scientific">Lentibacillus persicus</name>
    <dbReference type="NCBI Taxonomy" id="640948"/>
    <lineage>
        <taxon>Bacteria</taxon>
        <taxon>Bacillati</taxon>
        <taxon>Bacillota</taxon>
        <taxon>Bacilli</taxon>
        <taxon>Bacillales</taxon>
        <taxon>Bacillaceae</taxon>
        <taxon>Lentibacillus</taxon>
    </lineage>
</organism>
<dbReference type="RefSeq" id="WP_090082768.1">
    <property type="nucleotide sequence ID" value="NZ_FOMR01000003.1"/>
</dbReference>
<dbReference type="OrthoDB" id="2691759at2"/>
<gene>
    <name evidence="1" type="ORF">SAMN05216238_103216</name>
</gene>
<dbReference type="AlphaFoldDB" id="A0A1I1UH94"/>
<dbReference type="Proteomes" id="UP000199474">
    <property type="component" value="Unassembled WGS sequence"/>
</dbReference>
<keyword evidence="2" id="KW-1185">Reference proteome</keyword>
<accession>A0A1I1UH94</accession>
<evidence type="ECO:0000313" key="1">
    <source>
        <dbReference type="EMBL" id="SFD70242.1"/>
    </source>
</evidence>
<evidence type="ECO:0000313" key="2">
    <source>
        <dbReference type="Proteomes" id="UP000199474"/>
    </source>
</evidence>